<name>A0A7R9M3H8_9ACAR</name>
<dbReference type="GO" id="GO:0005886">
    <property type="term" value="C:plasma membrane"/>
    <property type="evidence" value="ECO:0007669"/>
    <property type="project" value="UniProtKB-SubCell"/>
</dbReference>
<dbReference type="PROSITE" id="PS50262">
    <property type="entry name" value="G_PROTEIN_RECEP_F1_2"/>
    <property type="match status" value="3"/>
</dbReference>
<feature type="non-terminal residue" evidence="14">
    <location>
        <position position="1"/>
    </location>
</feature>
<feature type="transmembrane region" description="Helical" evidence="12">
    <location>
        <begin position="629"/>
        <end position="649"/>
    </location>
</feature>
<evidence type="ECO:0000256" key="8">
    <source>
        <dbReference type="ARBA" id="ARBA00023157"/>
    </source>
</evidence>
<dbReference type="GO" id="GO:0071880">
    <property type="term" value="P:adenylate cyclase-activating adrenergic receptor signaling pathway"/>
    <property type="evidence" value="ECO:0007669"/>
    <property type="project" value="TreeGrafter"/>
</dbReference>
<dbReference type="Gene3D" id="1.20.1070.10">
    <property type="entry name" value="Rhodopsin 7-helix transmembrane proteins"/>
    <property type="match status" value="3"/>
</dbReference>
<evidence type="ECO:0000256" key="4">
    <source>
        <dbReference type="ARBA" id="ARBA00022692"/>
    </source>
</evidence>
<dbReference type="SMART" id="SM01381">
    <property type="entry name" value="7TM_GPCR_Srsx"/>
    <property type="match status" value="1"/>
</dbReference>
<feature type="non-terminal residue" evidence="14">
    <location>
        <position position="749"/>
    </location>
</feature>
<feature type="transmembrane region" description="Helical" evidence="12">
    <location>
        <begin position="550"/>
        <end position="568"/>
    </location>
</feature>
<keyword evidence="4 11" id="KW-0812">Transmembrane</keyword>
<feature type="transmembrane region" description="Helical" evidence="12">
    <location>
        <begin position="205"/>
        <end position="225"/>
    </location>
</feature>
<feature type="domain" description="G-protein coupled receptors family 1 profile" evidence="13">
    <location>
        <begin position="278"/>
        <end position="541"/>
    </location>
</feature>
<dbReference type="PROSITE" id="PS00237">
    <property type="entry name" value="G_PROTEIN_RECEP_F1_1"/>
    <property type="match status" value="1"/>
</dbReference>
<dbReference type="InterPro" id="IPR000276">
    <property type="entry name" value="GPCR_Rhodpsn"/>
</dbReference>
<accession>A0A7R9M3H8</accession>
<feature type="transmembrane region" description="Helical" evidence="12">
    <location>
        <begin position="379"/>
        <end position="399"/>
    </location>
</feature>
<dbReference type="EMBL" id="OC920276">
    <property type="protein sequence ID" value="CAD7652363.1"/>
    <property type="molecule type" value="Genomic_DNA"/>
</dbReference>
<proteinExistence type="inferred from homology"/>
<evidence type="ECO:0000256" key="10">
    <source>
        <dbReference type="ARBA" id="ARBA00023224"/>
    </source>
</evidence>
<evidence type="ECO:0000256" key="11">
    <source>
        <dbReference type="RuleBase" id="RU000688"/>
    </source>
</evidence>
<evidence type="ECO:0000259" key="13">
    <source>
        <dbReference type="PROSITE" id="PS50262"/>
    </source>
</evidence>
<evidence type="ECO:0000256" key="6">
    <source>
        <dbReference type="ARBA" id="ARBA00023040"/>
    </source>
</evidence>
<feature type="transmembrane region" description="Helical" evidence="12">
    <location>
        <begin position="522"/>
        <end position="543"/>
    </location>
</feature>
<keyword evidence="3" id="KW-1003">Cell membrane</keyword>
<evidence type="ECO:0000256" key="12">
    <source>
        <dbReference type="SAM" id="Phobius"/>
    </source>
</evidence>
<evidence type="ECO:0000256" key="2">
    <source>
        <dbReference type="ARBA" id="ARBA00010663"/>
    </source>
</evidence>
<feature type="domain" description="G-protein coupled receptors family 1 profile" evidence="13">
    <location>
        <begin position="1"/>
        <end position="257"/>
    </location>
</feature>
<dbReference type="Pfam" id="PF00001">
    <property type="entry name" value="7tm_1"/>
    <property type="match status" value="3"/>
</dbReference>
<keyword evidence="10 11" id="KW-0807">Transducer</keyword>
<dbReference type="AlphaFoldDB" id="A0A7R9M3H8"/>
<feature type="transmembrane region" description="Helical" evidence="12">
    <location>
        <begin position="21"/>
        <end position="43"/>
    </location>
</feature>
<dbReference type="PRINTS" id="PR00237">
    <property type="entry name" value="GPCRRHODOPSN"/>
</dbReference>
<keyword evidence="15" id="KW-1185">Reference proteome</keyword>
<dbReference type="GO" id="GO:0043410">
    <property type="term" value="P:positive regulation of MAPK cascade"/>
    <property type="evidence" value="ECO:0007669"/>
    <property type="project" value="TreeGrafter"/>
</dbReference>
<sequence length="749" mass="87188">NVLLITAIHTTPKLKLRPNCLILSLSITDLCIGVFAMPLMAYYNVVGLDEWTMGPVMCDIKTFIPINLTSTSYIHLLYLSVTRIQYSRNESRSHIIAMIGISWTVPPIITICSILGWRDNQAYLELIAKHVCYPAGNNMFVRYCVIVVSLLELVVIPTLYYRVYRASIKFRNKCKNKVINNFQRQQSVDRNDKLLRREFRVAKTLAVVTIVFIACIIPFTVVYSITDFTNLIYLQVTRLHVSIWIVFINSTINPILYGLLNRDFPIILFIIIFTTILGNLLVITAIKTTPKLQIRPNFLILSLSITDLSVGMFVMPLMAYYNVVGIDEWTMGSVMCDIKTFISICLTTTSYLHLMFIAIDRYLSVTRIEYSRNKSKSHVMAMIGISWISPLIFNIWPILGFRDNKLFLSRIDQNLCISIESIEFVKTFINIFSVIEPIIITILYCMVYKKSTEFSNKYNKSEINEFQRHKSVDKNEKIMRREFQVAKTLAIVTIVFIAFIIPFNIIYFITDFTHLTYLEVTRFHASIWIIYLNSTLNPFLYGLLNRDFRIAFKSITDLFVGLLLMPVLAFRDVVQTSDWKYGSVMCDIYHFLNINCTVTSYLHLLFIAIDRYLSFTRNQYLRNKSKSHIMAMIAISWILPPLISIWPLLGFRDNHLFMDRINRNICYSVGNNRFIKSAILSSAFIGFIIIAILYYKIYKKLVEFNRKLKHRQRNEFQILNETQTVDKCDKTMRQDFRVAMTLAIITINI</sequence>
<feature type="transmembrane region" description="Helical" evidence="12">
    <location>
        <begin position="588"/>
        <end position="609"/>
    </location>
</feature>
<feature type="domain" description="G-protein coupled receptors family 1 profile" evidence="13">
    <location>
        <begin position="554"/>
        <end position="749"/>
    </location>
</feature>
<dbReference type="GO" id="GO:0004993">
    <property type="term" value="F:G protein-coupled serotonin receptor activity"/>
    <property type="evidence" value="ECO:0007669"/>
    <property type="project" value="UniProtKB-ARBA"/>
</dbReference>
<protein>
    <recommendedName>
        <fullName evidence="13">G-protein coupled receptors family 1 profile domain-containing protein</fullName>
    </recommendedName>
</protein>
<feature type="transmembrane region" description="Helical" evidence="12">
    <location>
        <begin position="428"/>
        <end position="447"/>
    </location>
</feature>
<keyword evidence="7 12" id="KW-0472">Membrane</keyword>
<keyword evidence="8" id="KW-1015">Disulfide bond</keyword>
<feature type="transmembrane region" description="Helical" evidence="12">
    <location>
        <begin position="140"/>
        <end position="161"/>
    </location>
</feature>
<feature type="transmembrane region" description="Helical" evidence="12">
    <location>
        <begin position="489"/>
        <end position="510"/>
    </location>
</feature>
<evidence type="ECO:0000256" key="7">
    <source>
        <dbReference type="ARBA" id="ARBA00023136"/>
    </source>
</evidence>
<evidence type="ECO:0000313" key="15">
    <source>
        <dbReference type="Proteomes" id="UP000728032"/>
    </source>
</evidence>
<feature type="transmembrane region" description="Helical" evidence="12">
    <location>
        <begin position="678"/>
        <end position="697"/>
    </location>
</feature>
<dbReference type="PANTHER" id="PTHR24248">
    <property type="entry name" value="ADRENERGIC RECEPTOR-RELATED G-PROTEIN COUPLED RECEPTOR"/>
    <property type="match status" value="1"/>
</dbReference>
<feature type="transmembrane region" description="Helical" evidence="12">
    <location>
        <begin position="63"/>
        <end position="81"/>
    </location>
</feature>
<comment type="similarity">
    <text evidence="2 11">Belongs to the G-protein coupled receptor 1 family.</text>
</comment>
<keyword evidence="5 12" id="KW-1133">Transmembrane helix</keyword>
<evidence type="ECO:0000256" key="1">
    <source>
        <dbReference type="ARBA" id="ARBA00004651"/>
    </source>
</evidence>
<dbReference type="InterPro" id="IPR017452">
    <property type="entry name" value="GPCR_Rhodpsn_7TM"/>
</dbReference>
<feature type="transmembrane region" description="Helical" evidence="12">
    <location>
        <begin position="93"/>
        <end position="117"/>
    </location>
</feature>
<keyword evidence="9 11" id="KW-0675">Receptor</keyword>
<dbReference type="SUPFAM" id="SSF81321">
    <property type="entry name" value="Family A G protein-coupled receptor-like"/>
    <property type="match status" value="3"/>
</dbReference>
<feature type="transmembrane region" description="Helical" evidence="12">
    <location>
        <begin position="266"/>
        <end position="286"/>
    </location>
</feature>
<gene>
    <name evidence="14" type="ORF">ONB1V03_LOCUS9026</name>
</gene>
<dbReference type="Proteomes" id="UP000728032">
    <property type="component" value="Unassembled WGS sequence"/>
</dbReference>
<reference evidence="14" key="1">
    <citation type="submission" date="2020-11" db="EMBL/GenBank/DDBJ databases">
        <authorList>
            <person name="Tran Van P."/>
        </authorList>
    </citation>
    <scope>NUCLEOTIDE SEQUENCE</scope>
</reference>
<organism evidence="14">
    <name type="scientific">Oppiella nova</name>
    <dbReference type="NCBI Taxonomy" id="334625"/>
    <lineage>
        <taxon>Eukaryota</taxon>
        <taxon>Metazoa</taxon>
        <taxon>Ecdysozoa</taxon>
        <taxon>Arthropoda</taxon>
        <taxon>Chelicerata</taxon>
        <taxon>Arachnida</taxon>
        <taxon>Acari</taxon>
        <taxon>Acariformes</taxon>
        <taxon>Sarcoptiformes</taxon>
        <taxon>Oribatida</taxon>
        <taxon>Brachypylina</taxon>
        <taxon>Oppioidea</taxon>
        <taxon>Oppiidae</taxon>
        <taxon>Oppiella</taxon>
    </lineage>
</organism>
<keyword evidence="6 11" id="KW-0297">G-protein coupled receptor</keyword>
<evidence type="ECO:0000256" key="3">
    <source>
        <dbReference type="ARBA" id="ARBA00022475"/>
    </source>
</evidence>
<feature type="transmembrane region" description="Helical" evidence="12">
    <location>
        <begin position="341"/>
        <end position="359"/>
    </location>
</feature>
<evidence type="ECO:0000313" key="14">
    <source>
        <dbReference type="EMBL" id="CAD7652363.1"/>
    </source>
</evidence>
<feature type="transmembrane region" description="Helical" evidence="12">
    <location>
        <begin position="298"/>
        <end position="321"/>
    </location>
</feature>
<dbReference type="OrthoDB" id="10044919at2759"/>
<evidence type="ECO:0000256" key="5">
    <source>
        <dbReference type="ARBA" id="ARBA00022989"/>
    </source>
</evidence>
<dbReference type="EMBL" id="CAJPVJ010005451">
    <property type="protein sequence ID" value="CAG2169550.1"/>
    <property type="molecule type" value="Genomic_DNA"/>
</dbReference>
<comment type="subcellular location">
    <subcellularLocation>
        <location evidence="1">Cell membrane</location>
        <topology evidence="1">Multi-pass membrane protein</topology>
    </subcellularLocation>
</comment>
<evidence type="ECO:0000256" key="9">
    <source>
        <dbReference type="ARBA" id="ARBA00023170"/>
    </source>
</evidence>
<dbReference type="PANTHER" id="PTHR24248:SF199">
    <property type="entry name" value="IP13425P-RELATED"/>
    <property type="match status" value="1"/>
</dbReference>